<protein>
    <submittedName>
        <fullName evidence="2">PilT protein domain protein</fullName>
    </submittedName>
</protein>
<proteinExistence type="predicted"/>
<evidence type="ECO:0000259" key="1">
    <source>
        <dbReference type="Pfam" id="PF01850"/>
    </source>
</evidence>
<dbReference type="AlphaFoldDB" id="I3XR47"/>
<dbReference type="InterPro" id="IPR029060">
    <property type="entry name" value="PIN-like_dom_sf"/>
</dbReference>
<dbReference type="Pfam" id="PF01850">
    <property type="entry name" value="PIN"/>
    <property type="match status" value="1"/>
</dbReference>
<reference evidence="2 3" key="1">
    <citation type="journal article" date="2012" name="J. Bacteriol.">
        <title>Complete Genome Sequence of Desulfurococcus fermentans, a Hyperthermophilic Cellulolytic Crenarchaeon Isolated from a Freshwater Hot Spring in Kamchatka, Russia.</title>
        <authorList>
            <person name="Susanti D."/>
            <person name="Johnson E.F."/>
            <person name="Rodriguez J.R."/>
            <person name="Anderson I."/>
            <person name="Perevalova A.A."/>
            <person name="Kyrpides N."/>
            <person name="Lucas S."/>
            <person name="Han J."/>
            <person name="Lapidus A."/>
            <person name="Cheng J.F."/>
            <person name="Goodwin L."/>
            <person name="Pitluck S."/>
            <person name="Mavrommatis K."/>
            <person name="Peters L."/>
            <person name="Land M.L."/>
            <person name="Hauser L."/>
            <person name="Gopalan V."/>
            <person name="Chan P.P."/>
            <person name="Lowe T.M."/>
            <person name="Atomi H."/>
            <person name="Bonch-Osmolovskaya E.A."/>
            <person name="Woyke T."/>
            <person name="Mukhopadhyay B."/>
        </authorList>
    </citation>
    <scope>NUCLEOTIDE SEQUENCE [LARGE SCALE GENOMIC DNA]</scope>
    <source>
        <strain evidence="2 3">DSM 16532</strain>
    </source>
</reference>
<gene>
    <name evidence="2" type="ORF">Desfe_0517</name>
</gene>
<dbReference type="GeneID" id="13062207"/>
<dbReference type="eggNOG" id="arCOG03706">
    <property type="taxonomic scope" value="Archaea"/>
</dbReference>
<evidence type="ECO:0000313" key="3">
    <source>
        <dbReference type="Proteomes" id="UP000006175"/>
    </source>
</evidence>
<feature type="domain" description="PIN" evidence="1">
    <location>
        <begin position="5"/>
        <end position="124"/>
    </location>
</feature>
<dbReference type="HOGENOM" id="CLU_153003_0_0_2"/>
<dbReference type="EMBL" id="CP003321">
    <property type="protein sequence ID" value="AFL66421.1"/>
    <property type="molecule type" value="Genomic_DNA"/>
</dbReference>
<sequence>MSLTYIDTSVIISYIDEADPSHDRGVRIVNSISGKRGVSKLTLVELTSVYSRAGLENPIELAIYSIRRIRAEMLSVDFNELVEVAVKYAPILKLKTLDLLHLIACFKTGCKAFATLDNDIIKKASVVNKTLGIEIITAP</sequence>
<organism evidence="2 3">
    <name type="scientific">Desulfurococcus amylolyticus DSM 16532</name>
    <dbReference type="NCBI Taxonomy" id="768672"/>
    <lineage>
        <taxon>Archaea</taxon>
        <taxon>Thermoproteota</taxon>
        <taxon>Thermoprotei</taxon>
        <taxon>Desulfurococcales</taxon>
        <taxon>Desulfurococcaceae</taxon>
        <taxon>Desulfurococcus</taxon>
    </lineage>
</organism>
<keyword evidence="3" id="KW-1185">Reference proteome</keyword>
<dbReference type="SUPFAM" id="SSF88723">
    <property type="entry name" value="PIN domain-like"/>
    <property type="match status" value="1"/>
</dbReference>
<dbReference type="OrthoDB" id="43721at2157"/>
<evidence type="ECO:0000313" key="2">
    <source>
        <dbReference type="EMBL" id="AFL66421.1"/>
    </source>
</evidence>
<accession>I3XR47</accession>
<dbReference type="Proteomes" id="UP000006175">
    <property type="component" value="Chromosome"/>
</dbReference>
<dbReference type="InterPro" id="IPR002716">
    <property type="entry name" value="PIN_dom"/>
</dbReference>
<dbReference type="RefSeq" id="WP_014767322.1">
    <property type="nucleotide sequence ID" value="NC_018001.1"/>
</dbReference>
<name>I3XR47_DESAM</name>
<dbReference type="Gene3D" id="3.40.50.1010">
    <property type="entry name" value="5'-nuclease"/>
    <property type="match status" value="1"/>
</dbReference>
<dbReference type="KEGG" id="dfd:Desfe_0517"/>